<protein>
    <submittedName>
        <fullName evidence="1">Uncharacterized protein</fullName>
    </submittedName>
</protein>
<proteinExistence type="predicted"/>
<accession>A0A384ZXS9</accession>
<keyword evidence="2" id="KW-1185">Reference proteome</keyword>
<gene>
    <name evidence="1" type="ORF">JA29_311</name>
</gene>
<evidence type="ECO:0000313" key="2">
    <source>
        <dbReference type="Proteomes" id="UP000263326"/>
    </source>
</evidence>
<name>A0A384ZXS9_9CAUD</name>
<dbReference type="EMBL" id="MH460461">
    <property type="protein sequence ID" value="AXG67037.1"/>
    <property type="molecule type" value="Genomic_DNA"/>
</dbReference>
<dbReference type="Proteomes" id="UP000263326">
    <property type="component" value="Segment"/>
</dbReference>
<reference evidence="1 2" key="1">
    <citation type="journal article" date="2018" name="Front. Microbiol.">
        <title>Jumbo Bacteriophages Are Represented Within an Increasing Diversity of Environmental Viruses Infecting the Emerging Phytopathogen, Dickeya solani.</title>
        <authorList>
            <person name="Day A.W."/>
            <person name="Ahn J."/>
            <person name="Salmond G.P.C."/>
        </authorList>
    </citation>
    <scope>NUCLEOTIDE SEQUENCE [LARGE SCALE GENOMIC DNA]</scope>
</reference>
<sequence length="113" mass="13025">MDLHSRFKKLNDDLLELQNAVHRVVRISPTKFAVCFYDRHEQSLRTNVIDSRSAHEIKLIQEMSGAELQAYGNFVSAIQEWCEAESPGDFPITYDKADSDSYRTLIDAMTVRE</sequence>
<organism evidence="1 2">
    <name type="scientific">Dickeya phage vB_DsoM_JA29</name>
    <dbReference type="NCBI Taxonomy" id="2283031"/>
    <lineage>
        <taxon>Viruses</taxon>
        <taxon>Duplodnaviria</taxon>
        <taxon>Heunggongvirae</taxon>
        <taxon>Uroviricota</taxon>
        <taxon>Caudoviricetes</taxon>
        <taxon>Salmondvirus</taxon>
        <taxon>Salmondvirus JA29</taxon>
    </lineage>
</organism>
<evidence type="ECO:0000313" key="1">
    <source>
        <dbReference type="EMBL" id="AXG67037.1"/>
    </source>
</evidence>